<dbReference type="PANTHER" id="PTHR24006">
    <property type="entry name" value="UBIQUITIN CARBOXYL-TERMINAL HYDROLASE"/>
    <property type="match status" value="1"/>
</dbReference>
<dbReference type="GO" id="GO:0005634">
    <property type="term" value="C:nucleus"/>
    <property type="evidence" value="ECO:0007669"/>
    <property type="project" value="TreeGrafter"/>
</dbReference>
<evidence type="ECO:0000313" key="11">
    <source>
        <dbReference type="EMBL" id="EGS19064.1"/>
    </source>
</evidence>
<dbReference type="PANTHER" id="PTHR24006:SF733">
    <property type="entry name" value="RE52890P"/>
    <property type="match status" value="1"/>
</dbReference>
<protein>
    <recommendedName>
        <fullName evidence="8">Ubiquitin carboxyl-terminal hydrolase</fullName>
        <ecNumber evidence="8">3.4.19.12</ecNumber>
    </recommendedName>
</protein>
<evidence type="ECO:0000313" key="12">
    <source>
        <dbReference type="Proteomes" id="UP000008066"/>
    </source>
</evidence>
<evidence type="ECO:0000256" key="8">
    <source>
        <dbReference type="RuleBase" id="RU366025"/>
    </source>
</evidence>
<feature type="compositionally biased region" description="Basic and acidic residues" evidence="9">
    <location>
        <begin position="879"/>
        <end position="906"/>
    </location>
</feature>
<dbReference type="Gene3D" id="3.90.70.10">
    <property type="entry name" value="Cysteine proteinases"/>
    <property type="match status" value="1"/>
</dbReference>
<dbReference type="eggNOG" id="KOG1864">
    <property type="taxonomic scope" value="Eukaryota"/>
</dbReference>
<dbReference type="Pfam" id="PF00443">
    <property type="entry name" value="UCH"/>
    <property type="match status" value="1"/>
</dbReference>
<feature type="compositionally biased region" description="Polar residues" evidence="9">
    <location>
        <begin position="15"/>
        <end position="24"/>
    </location>
</feature>
<keyword evidence="4 8" id="KW-0378">Hydrolase</keyword>
<dbReference type="GO" id="GO:0004843">
    <property type="term" value="F:cysteine-type deubiquitinase activity"/>
    <property type="evidence" value="ECO:0007669"/>
    <property type="project" value="UniProtKB-UniRule"/>
</dbReference>
<dbReference type="KEGG" id="cthr:CTHT_0056860"/>
<feature type="region of interest" description="Disordered" evidence="9">
    <location>
        <begin position="91"/>
        <end position="160"/>
    </location>
</feature>
<feature type="compositionally biased region" description="Low complexity" evidence="9">
    <location>
        <begin position="763"/>
        <end position="778"/>
    </location>
</feature>
<evidence type="ECO:0000256" key="1">
    <source>
        <dbReference type="ARBA" id="ARBA00000707"/>
    </source>
</evidence>
<dbReference type="PROSITE" id="PS50235">
    <property type="entry name" value="USP_3"/>
    <property type="match status" value="1"/>
</dbReference>
<reference evidence="11 12" key="1">
    <citation type="journal article" date="2011" name="Cell">
        <title>Insight into structure and assembly of the nuclear pore complex by utilizing the genome of a eukaryotic thermophile.</title>
        <authorList>
            <person name="Amlacher S."/>
            <person name="Sarges P."/>
            <person name="Flemming D."/>
            <person name="van Noort V."/>
            <person name="Kunze R."/>
            <person name="Devos D.P."/>
            <person name="Arumugam M."/>
            <person name="Bork P."/>
            <person name="Hurt E."/>
        </authorList>
    </citation>
    <scope>NUCLEOTIDE SEQUENCE [LARGE SCALE GENOMIC DNA]</scope>
    <source>
        <strain evidence="12">DSM 1495 / CBS 144.50 / IMI 039719</strain>
    </source>
</reference>
<dbReference type="InterPro" id="IPR038765">
    <property type="entry name" value="Papain-like_cys_pep_sf"/>
</dbReference>
<keyword evidence="5 8" id="KW-0788">Thiol protease</keyword>
<comment type="similarity">
    <text evidence="2 8">Belongs to the peptidase C19 family.</text>
</comment>
<proteinExistence type="inferred from homology"/>
<feature type="compositionally biased region" description="Basic and acidic residues" evidence="9">
    <location>
        <begin position="26"/>
        <end position="37"/>
    </location>
</feature>
<dbReference type="OrthoDB" id="27652at2759"/>
<dbReference type="STRING" id="759272.G0SCD8"/>
<evidence type="ECO:0000256" key="5">
    <source>
        <dbReference type="ARBA" id="ARBA00022807"/>
    </source>
</evidence>
<dbReference type="FunFam" id="3.90.70.10:FF:000075">
    <property type="entry name" value="Ubiquitin carboxyl-terminal hydrolase creB"/>
    <property type="match status" value="1"/>
</dbReference>
<dbReference type="SUPFAM" id="SSF54001">
    <property type="entry name" value="Cysteine proteinases"/>
    <property type="match status" value="1"/>
</dbReference>
<dbReference type="OMA" id="PIDQANI"/>
<evidence type="ECO:0000256" key="6">
    <source>
        <dbReference type="ARBA" id="ARBA00037075"/>
    </source>
</evidence>
<feature type="region of interest" description="Disordered" evidence="9">
    <location>
        <begin position="840"/>
        <end position="926"/>
    </location>
</feature>
<feature type="domain" description="USP" evidence="10">
    <location>
        <begin position="57"/>
        <end position="471"/>
    </location>
</feature>
<feature type="compositionally biased region" description="Polar residues" evidence="9">
    <location>
        <begin position="115"/>
        <end position="134"/>
    </location>
</feature>
<evidence type="ECO:0000256" key="9">
    <source>
        <dbReference type="SAM" id="MobiDB-lite"/>
    </source>
</evidence>
<accession>G0SCD8</accession>
<keyword evidence="12" id="KW-1185">Reference proteome</keyword>
<keyword evidence="3 8" id="KW-0645">Protease</keyword>
<dbReference type="GO" id="GO:0005829">
    <property type="term" value="C:cytosol"/>
    <property type="evidence" value="ECO:0007669"/>
    <property type="project" value="TreeGrafter"/>
</dbReference>
<feature type="region of interest" description="Disordered" evidence="9">
    <location>
        <begin position="748"/>
        <end position="787"/>
    </location>
</feature>
<comment type="function">
    <text evidence="6">Ubiquitin thioesterase component of the regulatory network controlling carbon source utilization through ubiquitination and deubiquitination involving creA, creB, creC, creD and acrB. Deubiquitinates the creA catabolic repressor and the quinate permease qutD. Also plays a role in response to carbon starvation and the control of extracellular proteases activity.</text>
</comment>
<dbReference type="PROSITE" id="PS00973">
    <property type="entry name" value="USP_2"/>
    <property type="match status" value="1"/>
</dbReference>
<dbReference type="AlphaFoldDB" id="G0SCD8"/>
<evidence type="ECO:0000256" key="7">
    <source>
        <dbReference type="ARBA" id="ARBA00038752"/>
    </source>
</evidence>
<keyword evidence="8" id="KW-0833">Ubl conjugation pathway</keyword>
<organism evidence="12">
    <name type="scientific">Chaetomium thermophilum (strain DSM 1495 / CBS 144.50 / IMI 039719)</name>
    <name type="common">Thermochaetoides thermophila</name>
    <dbReference type="NCBI Taxonomy" id="759272"/>
    <lineage>
        <taxon>Eukaryota</taxon>
        <taxon>Fungi</taxon>
        <taxon>Dikarya</taxon>
        <taxon>Ascomycota</taxon>
        <taxon>Pezizomycotina</taxon>
        <taxon>Sordariomycetes</taxon>
        <taxon>Sordariomycetidae</taxon>
        <taxon>Sordariales</taxon>
        <taxon>Chaetomiaceae</taxon>
        <taxon>Thermochaetoides</taxon>
    </lineage>
</organism>
<dbReference type="GO" id="GO:0016579">
    <property type="term" value="P:protein deubiquitination"/>
    <property type="evidence" value="ECO:0007669"/>
    <property type="project" value="InterPro"/>
</dbReference>
<dbReference type="RefSeq" id="XP_006696009.1">
    <property type="nucleotide sequence ID" value="XM_006695946.1"/>
</dbReference>
<comment type="catalytic activity">
    <reaction evidence="1 8">
        <text>Thiol-dependent hydrolysis of ester, thioester, amide, peptide and isopeptide bonds formed by the C-terminal Gly of ubiquitin (a 76-residue protein attached to proteins as an intracellular targeting signal).</text>
        <dbReference type="EC" id="3.4.19.12"/>
    </reaction>
</comment>
<dbReference type="GO" id="GO:0006508">
    <property type="term" value="P:proteolysis"/>
    <property type="evidence" value="ECO:0007669"/>
    <property type="project" value="UniProtKB-KW"/>
</dbReference>
<dbReference type="InterPro" id="IPR001394">
    <property type="entry name" value="Peptidase_C19_UCH"/>
</dbReference>
<dbReference type="Proteomes" id="UP000008066">
    <property type="component" value="Unassembled WGS sequence"/>
</dbReference>
<feature type="compositionally biased region" description="Basic residues" evidence="9">
    <location>
        <begin position="868"/>
        <end position="878"/>
    </location>
</feature>
<feature type="region of interest" description="Disordered" evidence="9">
    <location>
        <begin position="523"/>
        <end position="716"/>
    </location>
</feature>
<dbReference type="EMBL" id="GL988045">
    <property type="protein sequence ID" value="EGS19064.1"/>
    <property type="molecule type" value="Genomic_DNA"/>
</dbReference>
<feature type="region of interest" description="Disordered" evidence="9">
    <location>
        <begin position="1"/>
        <end position="38"/>
    </location>
</feature>
<dbReference type="InterPro" id="IPR028889">
    <property type="entry name" value="USP"/>
</dbReference>
<dbReference type="InterPro" id="IPR050164">
    <property type="entry name" value="Peptidase_C19"/>
</dbReference>
<dbReference type="PROSITE" id="PS00972">
    <property type="entry name" value="USP_1"/>
    <property type="match status" value="1"/>
</dbReference>
<feature type="compositionally biased region" description="Basic and acidic residues" evidence="9">
    <location>
        <begin position="145"/>
        <end position="157"/>
    </location>
</feature>
<feature type="compositionally biased region" description="Basic and acidic residues" evidence="9">
    <location>
        <begin position="590"/>
        <end position="661"/>
    </location>
</feature>
<evidence type="ECO:0000256" key="2">
    <source>
        <dbReference type="ARBA" id="ARBA00009085"/>
    </source>
</evidence>
<name>G0SCD8_CHATD</name>
<evidence type="ECO:0000256" key="4">
    <source>
        <dbReference type="ARBA" id="ARBA00022801"/>
    </source>
</evidence>
<gene>
    <name evidence="11" type="ORF">CTHT_0056860</name>
</gene>
<comment type="subunit">
    <text evidence="7">Interacts with creA, creC and qutD.</text>
</comment>
<dbReference type="GeneID" id="18259724"/>
<dbReference type="EC" id="3.4.19.12" evidence="8"/>
<dbReference type="CDD" id="cd02663">
    <property type="entry name" value="Peptidase_C19G"/>
    <property type="match status" value="1"/>
</dbReference>
<sequence length="926" mass="102804">MAGFFQKLKAAGTGISRSDSNASKNTKKEDPTKDLSPVEKLLYNAGPIRPDGSDKFFGLENFGNTCYCNSIVQALYHSEHFRENVMNYPPPAPWDNPDEPKSKLSVTVRPPPQPNGTVTGPSKPGQTGRTSLSGGQLAPSMGPLRPEDRPDSPEYKKKQAMLKGPVLDLTQECSDPYGMKECTFTGLKDIFTALIESQSRTGVLSPQRFLDIFKRDNEMFRNSMHQDAHEFYGIVLNDVIANVEENAKRMQEIAESKGIKLNPEGESGSRAPGTGWVHDIFEGVLTSETRCLTCETASQRDETFLDLSIDLEEHSSVTSCLQKFSAEEMLCERNKFFCDHCGGLQEAEKRMKVKKLPKILALHLKRFKYTEDYSRLQKLFHRVVYPYHLRLFNTTDDAQDPDRLYELYAVVVHIGGNAYHGHYVVVIKTKDRGWLLFDDEMVEPVDKHFVRNFFGDKPGMACAYVLFYQETTFEKVREELDAEGLDVDQIKPAAKVPNLAATAEVNGEPESNEVPLTRIKTQPLPPLAEDELSPLPNGKAIKGGGGDSPVDSIPHSLSRSRSQPVLVSWSGSSDVPHEPDKSEPVIASYKSEKERKKELKAQEKAQKAQEKAQKAAEKEQARLAAKERQGNLRKAQEAAKECEDLQKAIEESKRMAAEEEKRHKREGSEIASSDGGDSHQHHHHHQQQQQQQQQQRRHHSQSFLSRASRTGKAMTRKSIATFINKAFLPEYPDMAHTDHHNHKVVVPERPSDVASSSKASDRTVAATDVTGAGTATPAESEISHPTTITSMTTASTMPLHHQNGTAAAAAATTILANGDVTKPGTAAGCNLEALSSYPSRTDTAVSSGAGAPPPSSHHSHHSASDHHNYHHYHRFFHRHDKDKDKDHKDKEKDKEKEKTPLKERFHFGLGKKKSGVLGAGSNTSLS</sequence>
<feature type="compositionally biased region" description="Polar residues" evidence="9">
    <location>
        <begin position="555"/>
        <end position="573"/>
    </location>
</feature>
<evidence type="ECO:0000256" key="3">
    <source>
        <dbReference type="ARBA" id="ARBA00022670"/>
    </source>
</evidence>
<dbReference type="HOGENOM" id="CLU_008279_0_2_1"/>
<dbReference type="InterPro" id="IPR018200">
    <property type="entry name" value="USP_CS"/>
</dbReference>
<evidence type="ECO:0000259" key="10">
    <source>
        <dbReference type="PROSITE" id="PS50235"/>
    </source>
</evidence>